<organism evidence="1 2">
    <name type="scientific">Paraburkholderia rhizosphaerae</name>
    <dbReference type="NCBI Taxonomy" id="480658"/>
    <lineage>
        <taxon>Bacteria</taxon>
        <taxon>Pseudomonadati</taxon>
        <taxon>Pseudomonadota</taxon>
        <taxon>Betaproteobacteria</taxon>
        <taxon>Burkholderiales</taxon>
        <taxon>Burkholderiaceae</taxon>
        <taxon>Paraburkholderia</taxon>
    </lineage>
</organism>
<name>A0A4R8LPP8_9BURK</name>
<dbReference type="SUPFAM" id="SSF53335">
    <property type="entry name" value="S-adenosyl-L-methionine-dependent methyltransferases"/>
    <property type="match status" value="1"/>
</dbReference>
<reference evidence="1 2" key="1">
    <citation type="submission" date="2019-03" db="EMBL/GenBank/DDBJ databases">
        <title>Genomic Encyclopedia of Type Strains, Phase III (KMG-III): the genomes of soil and plant-associated and newly described type strains.</title>
        <authorList>
            <person name="Whitman W."/>
        </authorList>
    </citation>
    <scope>NUCLEOTIDE SEQUENCE [LARGE SCALE GENOMIC DNA]</scope>
    <source>
        <strain evidence="1 2">LMG 29544</strain>
    </source>
</reference>
<accession>A0A4R8LPP8</accession>
<dbReference type="EMBL" id="SORE01000011">
    <property type="protein sequence ID" value="TDY48301.1"/>
    <property type="molecule type" value="Genomic_DNA"/>
</dbReference>
<dbReference type="AlphaFoldDB" id="A0A4R8LPP8"/>
<evidence type="ECO:0008006" key="3">
    <source>
        <dbReference type="Google" id="ProtNLM"/>
    </source>
</evidence>
<dbReference type="InterPro" id="IPR029063">
    <property type="entry name" value="SAM-dependent_MTases_sf"/>
</dbReference>
<evidence type="ECO:0000313" key="1">
    <source>
        <dbReference type="EMBL" id="TDY48301.1"/>
    </source>
</evidence>
<dbReference type="Gene3D" id="3.40.50.150">
    <property type="entry name" value="Vaccinia Virus protein VP39"/>
    <property type="match status" value="1"/>
</dbReference>
<sequence length="182" mass="19288">MAMMMIGDGGDAVREHGFIRLQEPACGAGGMVVAAAESLNEAGVNYQQAMHATCIDIDPCCVHMAYVQLSLLHIPAIVVHGNALSAQVWGVWYTPAHILDGWRWKLRARAEAGAADPADVPCQGDEAADEVIAPAHGPVDSDTIVVEVPVAVSDTVTDLFEDAVQATPAERIFSVIDQLALF</sequence>
<keyword evidence="2" id="KW-1185">Reference proteome</keyword>
<proteinExistence type="predicted"/>
<gene>
    <name evidence="1" type="ORF">BX592_111236</name>
</gene>
<protein>
    <recommendedName>
        <fullName evidence="3">N-6 DNA methylase</fullName>
    </recommendedName>
</protein>
<dbReference type="RefSeq" id="WP_341804429.1">
    <property type="nucleotide sequence ID" value="NZ_JBHLUW010000061.1"/>
</dbReference>
<evidence type="ECO:0000313" key="2">
    <source>
        <dbReference type="Proteomes" id="UP000295509"/>
    </source>
</evidence>
<dbReference type="Proteomes" id="UP000295509">
    <property type="component" value="Unassembled WGS sequence"/>
</dbReference>
<comment type="caution">
    <text evidence="1">The sequence shown here is derived from an EMBL/GenBank/DDBJ whole genome shotgun (WGS) entry which is preliminary data.</text>
</comment>